<evidence type="ECO:0000313" key="1">
    <source>
        <dbReference type="EMBL" id="KKM65742.1"/>
    </source>
</evidence>
<feature type="non-terminal residue" evidence="1">
    <location>
        <position position="140"/>
    </location>
</feature>
<sequence>MKKKINESESNLIKAVVLSIFDDNGPTPKVFWPDDLDEKAGLLIAMKTISLLMGDTVYQDGEESDAVNYFGILPFPDIKLNGLTYFFLIHDENARGNALAATITILIDENDKVFFYQNMKYLRIIMDNAATNIQNVKGYT</sequence>
<organism evidence="1">
    <name type="scientific">marine sediment metagenome</name>
    <dbReference type="NCBI Taxonomy" id="412755"/>
    <lineage>
        <taxon>unclassified sequences</taxon>
        <taxon>metagenomes</taxon>
        <taxon>ecological metagenomes</taxon>
    </lineage>
</organism>
<name>A0A0F9M9B5_9ZZZZ</name>
<protein>
    <submittedName>
        <fullName evidence="1">Uncharacterized protein</fullName>
    </submittedName>
</protein>
<gene>
    <name evidence="1" type="ORF">LCGC14_1488180</name>
</gene>
<comment type="caution">
    <text evidence="1">The sequence shown here is derived from an EMBL/GenBank/DDBJ whole genome shotgun (WGS) entry which is preliminary data.</text>
</comment>
<proteinExistence type="predicted"/>
<dbReference type="AlphaFoldDB" id="A0A0F9M9B5"/>
<reference evidence="1" key="1">
    <citation type="journal article" date="2015" name="Nature">
        <title>Complex archaea that bridge the gap between prokaryotes and eukaryotes.</title>
        <authorList>
            <person name="Spang A."/>
            <person name="Saw J.H."/>
            <person name="Jorgensen S.L."/>
            <person name="Zaremba-Niedzwiedzka K."/>
            <person name="Martijn J."/>
            <person name="Lind A.E."/>
            <person name="van Eijk R."/>
            <person name="Schleper C."/>
            <person name="Guy L."/>
            <person name="Ettema T.J."/>
        </authorList>
    </citation>
    <scope>NUCLEOTIDE SEQUENCE</scope>
</reference>
<accession>A0A0F9M9B5</accession>
<dbReference type="EMBL" id="LAZR01010670">
    <property type="protein sequence ID" value="KKM65742.1"/>
    <property type="molecule type" value="Genomic_DNA"/>
</dbReference>